<accession>A0A1I4DJF0</accession>
<dbReference type="Proteomes" id="UP000198804">
    <property type="component" value="Unassembled WGS sequence"/>
</dbReference>
<evidence type="ECO:0000256" key="1">
    <source>
        <dbReference type="SAM" id="SignalP"/>
    </source>
</evidence>
<evidence type="ECO:0000313" key="3">
    <source>
        <dbReference type="Proteomes" id="UP000198804"/>
    </source>
</evidence>
<dbReference type="EMBL" id="FOSV01000006">
    <property type="protein sequence ID" value="SFK92577.1"/>
    <property type="molecule type" value="Genomic_DNA"/>
</dbReference>
<gene>
    <name evidence="2" type="ORF">SAMN04488125_10618</name>
</gene>
<feature type="chain" id="PRO_5011441726" evidence="1">
    <location>
        <begin position="28"/>
        <end position="201"/>
    </location>
</feature>
<dbReference type="RefSeq" id="WP_091944580.1">
    <property type="nucleotide sequence ID" value="NZ_FOSV01000006.1"/>
</dbReference>
<keyword evidence="1" id="KW-0732">Signal</keyword>
<dbReference type="OrthoDB" id="8019615at2"/>
<protein>
    <submittedName>
        <fullName evidence="2">Uncharacterized protein</fullName>
    </submittedName>
</protein>
<sequence>MTAPSAAFTKFAGSLVTLALLSGPALAQGAFGSMPAPSMETPAEAAPAAPAAPAPMAMPMPTTTTPAPAVPQGGTDCSAIQKTLMERKNLVGKANAASNSKHKMTPQQACALFGQLQANGTAGIKWIAANKEWCSIPDSFAEGFQADHKRVGDIRSKVCGMAAQATKMEAQARAQAQNGGGGGLLGGPGLTGSFKMPQGAL</sequence>
<organism evidence="2 3">
    <name type="scientific">Methylorubrum salsuginis</name>
    <dbReference type="NCBI Taxonomy" id="414703"/>
    <lineage>
        <taxon>Bacteria</taxon>
        <taxon>Pseudomonadati</taxon>
        <taxon>Pseudomonadota</taxon>
        <taxon>Alphaproteobacteria</taxon>
        <taxon>Hyphomicrobiales</taxon>
        <taxon>Methylobacteriaceae</taxon>
        <taxon>Methylorubrum</taxon>
    </lineage>
</organism>
<reference evidence="3" key="1">
    <citation type="submission" date="2016-10" db="EMBL/GenBank/DDBJ databases">
        <authorList>
            <person name="Varghese N."/>
            <person name="Submissions S."/>
        </authorList>
    </citation>
    <scope>NUCLEOTIDE SEQUENCE [LARGE SCALE GENOMIC DNA]</scope>
    <source>
        <strain evidence="3">CGMCC 1.6474</strain>
    </source>
</reference>
<proteinExistence type="predicted"/>
<name>A0A1I4DJF0_9HYPH</name>
<dbReference type="STRING" id="414703.SAMN04488125_10618"/>
<dbReference type="AlphaFoldDB" id="A0A1I4DJF0"/>
<feature type="signal peptide" evidence="1">
    <location>
        <begin position="1"/>
        <end position="27"/>
    </location>
</feature>
<evidence type="ECO:0000313" key="2">
    <source>
        <dbReference type="EMBL" id="SFK92577.1"/>
    </source>
</evidence>
<keyword evidence="3" id="KW-1185">Reference proteome</keyword>